<feature type="compositionally biased region" description="Basic and acidic residues" evidence="1">
    <location>
        <begin position="107"/>
        <end position="117"/>
    </location>
</feature>
<feature type="region of interest" description="Disordered" evidence="1">
    <location>
        <begin position="1"/>
        <end position="34"/>
    </location>
</feature>
<organism evidence="2 3">
    <name type="scientific">Portunus trituberculatus</name>
    <name type="common">Swimming crab</name>
    <name type="synonym">Neptunus trituberculatus</name>
    <dbReference type="NCBI Taxonomy" id="210409"/>
    <lineage>
        <taxon>Eukaryota</taxon>
        <taxon>Metazoa</taxon>
        <taxon>Ecdysozoa</taxon>
        <taxon>Arthropoda</taxon>
        <taxon>Crustacea</taxon>
        <taxon>Multicrustacea</taxon>
        <taxon>Malacostraca</taxon>
        <taxon>Eumalacostraca</taxon>
        <taxon>Eucarida</taxon>
        <taxon>Decapoda</taxon>
        <taxon>Pleocyemata</taxon>
        <taxon>Brachyura</taxon>
        <taxon>Eubrachyura</taxon>
        <taxon>Portunoidea</taxon>
        <taxon>Portunidae</taxon>
        <taxon>Portuninae</taxon>
        <taxon>Portunus</taxon>
    </lineage>
</organism>
<dbReference type="EMBL" id="VSRR010006309">
    <property type="protein sequence ID" value="MPC44499.1"/>
    <property type="molecule type" value="Genomic_DNA"/>
</dbReference>
<gene>
    <name evidence="2" type="ORF">E2C01_038172</name>
</gene>
<evidence type="ECO:0000256" key="1">
    <source>
        <dbReference type="SAM" id="MobiDB-lite"/>
    </source>
</evidence>
<evidence type="ECO:0000313" key="2">
    <source>
        <dbReference type="EMBL" id="MPC44499.1"/>
    </source>
</evidence>
<dbReference type="AlphaFoldDB" id="A0A5B7FGW4"/>
<feature type="region of interest" description="Disordered" evidence="1">
    <location>
        <begin position="87"/>
        <end position="134"/>
    </location>
</feature>
<sequence length="134" mass="14022">MSTTAGRSLSSSSSSSSFPSLRQPPSSPSAGKRIFREACMDGAPLCFQRRSSRACVGRAGWGGLGPSGGSVFHKVTVNFPIGHHGTSLSDCSPQNNASSASLVGNESVERERQREGEPETNWIPPSLGFISAPI</sequence>
<protein>
    <submittedName>
        <fullName evidence="2">Uncharacterized protein</fullName>
    </submittedName>
</protein>
<keyword evidence="3" id="KW-1185">Reference proteome</keyword>
<comment type="caution">
    <text evidence="2">The sequence shown here is derived from an EMBL/GenBank/DDBJ whole genome shotgun (WGS) entry which is preliminary data.</text>
</comment>
<dbReference type="Proteomes" id="UP000324222">
    <property type="component" value="Unassembled WGS sequence"/>
</dbReference>
<feature type="compositionally biased region" description="Low complexity" evidence="1">
    <location>
        <begin position="7"/>
        <end position="24"/>
    </location>
</feature>
<proteinExistence type="predicted"/>
<reference evidence="2 3" key="1">
    <citation type="submission" date="2019-05" db="EMBL/GenBank/DDBJ databases">
        <title>Another draft genome of Portunus trituberculatus and its Hox gene families provides insights of decapod evolution.</title>
        <authorList>
            <person name="Jeong J.-H."/>
            <person name="Song I."/>
            <person name="Kim S."/>
            <person name="Choi T."/>
            <person name="Kim D."/>
            <person name="Ryu S."/>
            <person name="Kim W."/>
        </authorList>
    </citation>
    <scope>NUCLEOTIDE SEQUENCE [LARGE SCALE GENOMIC DNA]</scope>
    <source>
        <tissue evidence="2">Muscle</tissue>
    </source>
</reference>
<name>A0A5B7FGW4_PORTR</name>
<accession>A0A5B7FGW4</accession>
<feature type="compositionally biased region" description="Polar residues" evidence="1">
    <location>
        <begin position="87"/>
        <end position="104"/>
    </location>
</feature>
<evidence type="ECO:0000313" key="3">
    <source>
        <dbReference type="Proteomes" id="UP000324222"/>
    </source>
</evidence>